<accession>A0ABN9DYY6</accession>
<proteinExistence type="predicted"/>
<comment type="caution">
    <text evidence="2">The sequence shown here is derived from an EMBL/GenBank/DDBJ whole genome shotgun (WGS) entry which is preliminary data.</text>
</comment>
<organism evidence="2 3">
    <name type="scientific">Staurois parvus</name>
    <dbReference type="NCBI Taxonomy" id="386267"/>
    <lineage>
        <taxon>Eukaryota</taxon>
        <taxon>Metazoa</taxon>
        <taxon>Chordata</taxon>
        <taxon>Craniata</taxon>
        <taxon>Vertebrata</taxon>
        <taxon>Euteleostomi</taxon>
        <taxon>Amphibia</taxon>
        <taxon>Batrachia</taxon>
        <taxon>Anura</taxon>
        <taxon>Neobatrachia</taxon>
        <taxon>Ranoidea</taxon>
        <taxon>Ranidae</taxon>
        <taxon>Staurois</taxon>
    </lineage>
</organism>
<gene>
    <name evidence="2" type="ORF">SPARVUS_LOCUS8756418</name>
</gene>
<evidence type="ECO:0000313" key="3">
    <source>
        <dbReference type="Proteomes" id="UP001162483"/>
    </source>
</evidence>
<feature type="non-terminal residue" evidence="2">
    <location>
        <position position="159"/>
    </location>
</feature>
<sequence length="159" mass="17506">KPWARKLKSWACRLRHSNSLFKRSRVRQVADEDGTRREVSDATQRVVEALAECALSEGTTSGTSAFKRGRFQVVTIPQQEQRATNESANVPPTSLQTQKPIPFEETGSAGAKAEETPQSASTAYETDNSSLTPDQELEETSVTGSSAQSRPTMWMKDSK</sequence>
<feature type="non-terminal residue" evidence="2">
    <location>
        <position position="1"/>
    </location>
</feature>
<feature type="region of interest" description="Disordered" evidence="1">
    <location>
        <begin position="76"/>
        <end position="159"/>
    </location>
</feature>
<evidence type="ECO:0000313" key="2">
    <source>
        <dbReference type="EMBL" id="CAI9577688.1"/>
    </source>
</evidence>
<dbReference type="EMBL" id="CATNWA010014936">
    <property type="protein sequence ID" value="CAI9577688.1"/>
    <property type="molecule type" value="Genomic_DNA"/>
</dbReference>
<evidence type="ECO:0000256" key="1">
    <source>
        <dbReference type="SAM" id="MobiDB-lite"/>
    </source>
</evidence>
<dbReference type="Proteomes" id="UP001162483">
    <property type="component" value="Unassembled WGS sequence"/>
</dbReference>
<reference evidence="2" key="1">
    <citation type="submission" date="2023-05" db="EMBL/GenBank/DDBJ databases">
        <authorList>
            <person name="Stuckert A."/>
        </authorList>
    </citation>
    <scope>NUCLEOTIDE SEQUENCE</scope>
</reference>
<name>A0ABN9DYY6_9NEOB</name>
<feature type="compositionally biased region" description="Polar residues" evidence="1">
    <location>
        <begin position="76"/>
        <end position="99"/>
    </location>
</feature>
<keyword evidence="3" id="KW-1185">Reference proteome</keyword>
<protein>
    <submittedName>
        <fullName evidence="2">Uncharacterized protein</fullName>
    </submittedName>
</protein>
<feature type="compositionally biased region" description="Polar residues" evidence="1">
    <location>
        <begin position="140"/>
        <end position="151"/>
    </location>
</feature>
<feature type="compositionally biased region" description="Polar residues" evidence="1">
    <location>
        <begin position="116"/>
        <end position="133"/>
    </location>
</feature>